<dbReference type="Gene3D" id="3.40.50.150">
    <property type="entry name" value="Vaccinia Virus protein VP39"/>
    <property type="match status" value="1"/>
</dbReference>
<sequence>MVTQNDYISAVSPMSTPAPKNNAYVPGLYEGLGVELAQCMAAYSRSLEREGLPEPSLSPGRPSHVNLKSSKGLQEKARIVELAQQIMATTLDPAMTLFQSSLQVHFCACLKVVLDLKVGYEIPQHGRISRRHLATSLKIQESLLARVMRVVMTHYIFAEPEPGYYSHTSISWAMQGPNQQTILLHRLGVGFQSSSREAEALREAGYRNPVAGDLCGFNLAFGYSGTYWDYNQHVDKERGENFEQAMRAVAVNSLCETPNLYPWETLAADGGVIVELGGGMGQASEKILEAFPDAGLCCVVQDKHLVTSEGMHNGRALSLQRHDFFDPQPIRGAAAYLLRHTLYHWADDSCVEILRQIAPVMATHSRILICDQVLQDHSPSLASALYDIDMMTLFNGKARRLSEFRQIFQQADSRFYVHDVKPSQESSTTVIDLRISPDAAA</sequence>
<evidence type="ECO:0000256" key="2">
    <source>
        <dbReference type="ARBA" id="ARBA00022679"/>
    </source>
</evidence>
<evidence type="ECO:0000256" key="1">
    <source>
        <dbReference type="ARBA" id="ARBA00022603"/>
    </source>
</evidence>
<evidence type="ECO:0000259" key="5">
    <source>
        <dbReference type="Pfam" id="PF08100"/>
    </source>
</evidence>
<name>A0A4P7N7J3_PYROR</name>
<feature type="domain" description="O-methyltransferase dimerisation" evidence="5">
    <location>
        <begin position="104"/>
        <end position="173"/>
    </location>
</feature>
<dbReference type="GO" id="GO:0008171">
    <property type="term" value="F:O-methyltransferase activity"/>
    <property type="evidence" value="ECO:0007669"/>
    <property type="project" value="InterPro"/>
</dbReference>
<dbReference type="Gene3D" id="1.10.10.10">
    <property type="entry name" value="Winged helix-like DNA-binding domain superfamily/Winged helix DNA-binding domain"/>
    <property type="match status" value="1"/>
</dbReference>
<organism evidence="6 7">
    <name type="scientific">Pyricularia oryzae</name>
    <name type="common">Rice blast fungus</name>
    <name type="synonym">Magnaporthe oryzae</name>
    <dbReference type="NCBI Taxonomy" id="318829"/>
    <lineage>
        <taxon>Eukaryota</taxon>
        <taxon>Fungi</taxon>
        <taxon>Dikarya</taxon>
        <taxon>Ascomycota</taxon>
        <taxon>Pezizomycotina</taxon>
        <taxon>Sordariomycetes</taxon>
        <taxon>Sordariomycetidae</taxon>
        <taxon>Magnaporthales</taxon>
        <taxon>Pyriculariaceae</taxon>
        <taxon>Pyricularia</taxon>
    </lineage>
</organism>
<keyword evidence="2" id="KW-0808">Transferase</keyword>
<dbReference type="PANTHER" id="PTHR43712:SF5">
    <property type="entry name" value="O-METHYLTRANSFERASE ASQN-RELATED"/>
    <property type="match status" value="1"/>
</dbReference>
<dbReference type="InterPro" id="IPR012967">
    <property type="entry name" value="COMT_dimerisation"/>
</dbReference>
<feature type="domain" description="O-methyltransferase C-terminal" evidence="4">
    <location>
        <begin position="215"/>
        <end position="411"/>
    </location>
</feature>
<dbReference type="InterPro" id="IPR036390">
    <property type="entry name" value="WH_DNA-bd_sf"/>
</dbReference>
<keyword evidence="3" id="KW-0949">S-adenosyl-L-methionine</keyword>
<dbReference type="PANTHER" id="PTHR43712">
    <property type="entry name" value="PUTATIVE (AFU_ORTHOLOGUE AFUA_4G14580)-RELATED"/>
    <property type="match status" value="1"/>
</dbReference>
<keyword evidence="1" id="KW-0489">Methyltransferase</keyword>
<dbReference type="InterPro" id="IPR036388">
    <property type="entry name" value="WH-like_DNA-bd_sf"/>
</dbReference>
<dbReference type="Pfam" id="PF00891">
    <property type="entry name" value="Methyltransf_2"/>
    <property type="match status" value="1"/>
</dbReference>
<dbReference type="VEuPathDB" id="FungiDB:M_BR32_EuGene_00142821"/>
<dbReference type="InterPro" id="IPR016461">
    <property type="entry name" value="COMT-like"/>
</dbReference>
<evidence type="ECO:0000256" key="3">
    <source>
        <dbReference type="ARBA" id="ARBA00022691"/>
    </source>
</evidence>
<accession>A0A4P7N7J3</accession>
<evidence type="ECO:0000313" key="7">
    <source>
        <dbReference type="Proteomes" id="UP000294847"/>
    </source>
</evidence>
<dbReference type="GO" id="GO:0032259">
    <property type="term" value="P:methylation"/>
    <property type="evidence" value="ECO:0007669"/>
    <property type="project" value="UniProtKB-KW"/>
</dbReference>
<dbReference type="SUPFAM" id="SSF53335">
    <property type="entry name" value="S-adenosyl-L-methionine-dependent methyltransferases"/>
    <property type="match status" value="1"/>
</dbReference>
<dbReference type="InterPro" id="IPR029063">
    <property type="entry name" value="SAM-dependent_MTases_sf"/>
</dbReference>
<dbReference type="InterPro" id="IPR001077">
    <property type="entry name" value="COMT_C"/>
</dbReference>
<evidence type="ECO:0000259" key="4">
    <source>
        <dbReference type="Pfam" id="PF00891"/>
    </source>
</evidence>
<dbReference type="PROSITE" id="PS51683">
    <property type="entry name" value="SAM_OMT_II"/>
    <property type="match status" value="1"/>
</dbReference>
<dbReference type="SUPFAM" id="SSF46785">
    <property type="entry name" value="Winged helix' DNA-binding domain"/>
    <property type="match status" value="1"/>
</dbReference>
<evidence type="ECO:0000313" key="6">
    <source>
        <dbReference type="EMBL" id="QBZ58423.1"/>
    </source>
</evidence>
<dbReference type="Pfam" id="PF08100">
    <property type="entry name" value="Dimerisation"/>
    <property type="match status" value="1"/>
</dbReference>
<proteinExistence type="predicted"/>
<dbReference type="EMBL" id="CP034206">
    <property type="protein sequence ID" value="QBZ58423.1"/>
    <property type="molecule type" value="Genomic_DNA"/>
</dbReference>
<reference evidence="6 7" key="1">
    <citation type="journal article" date="2019" name="Mol. Biol. Evol.">
        <title>Blast fungal genomes show frequent chromosomal changes, gene gains and losses, and effector gene turnover.</title>
        <authorList>
            <person name="Gomez Luciano L.B."/>
            <person name="Jason Tsai I."/>
            <person name="Chuma I."/>
            <person name="Tosa Y."/>
            <person name="Chen Y.H."/>
            <person name="Li J.Y."/>
            <person name="Li M.Y."/>
            <person name="Jade Lu M.Y."/>
            <person name="Nakayashiki H."/>
            <person name="Li W.H."/>
        </authorList>
    </citation>
    <scope>NUCLEOTIDE SEQUENCE [LARGE SCALE GENOMIC DNA]</scope>
    <source>
        <strain evidence="6">MZ5-1-6</strain>
    </source>
</reference>
<gene>
    <name evidence="6" type="ORF">PoMZ_03375</name>
</gene>
<dbReference type="AlphaFoldDB" id="A0A4P7N7J3"/>
<protein>
    <submittedName>
        <fullName evidence="6">Uncharacterized protein</fullName>
    </submittedName>
</protein>
<dbReference type="Proteomes" id="UP000294847">
    <property type="component" value="Chromosome 3"/>
</dbReference>